<accession>A0A520MJW1</accession>
<dbReference type="SUPFAM" id="SSF53137">
    <property type="entry name" value="Translational machinery components"/>
    <property type="match status" value="1"/>
</dbReference>
<dbReference type="CDD" id="cd00432">
    <property type="entry name" value="Ribosomal_L18_L5e"/>
    <property type="match status" value="1"/>
</dbReference>
<comment type="subunit">
    <text evidence="7">Part of the 50S ribosomal subunit; part of the 5S rRNA/L5/L18/L25 subcomplex. Contacts the 5S and 23S rRNAs.</text>
</comment>
<organism evidence="8 9">
    <name type="scientific">SAR86 cluster bacterium</name>
    <dbReference type="NCBI Taxonomy" id="2030880"/>
    <lineage>
        <taxon>Bacteria</taxon>
        <taxon>Pseudomonadati</taxon>
        <taxon>Pseudomonadota</taxon>
        <taxon>Gammaproteobacteria</taxon>
        <taxon>SAR86 cluster</taxon>
    </lineage>
</organism>
<keyword evidence="4 7" id="KW-0689">Ribosomal protein</keyword>
<dbReference type="FunFam" id="3.30.420.100:FF:000001">
    <property type="entry name" value="50S ribosomal protein L18"/>
    <property type="match status" value="1"/>
</dbReference>
<dbReference type="Pfam" id="PF00861">
    <property type="entry name" value="Ribosomal_L18p"/>
    <property type="match status" value="1"/>
</dbReference>
<dbReference type="GO" id="GO:0003735">
    <property type="term" value="F:structural constituent of ribosome"/>
    <property type="evidence" value="ECO:0007669"/>
    <property type="project" value="InterPro"/>
</dbReference>
<keyword evidence="5 7" id="KW-0687">Ribonucleoprotein</keyword>
<evidence type="ECO:0000313" key="9">
    <source>
        <dbReference type="Proteomes" id="UP000315782"/>
    </source>
</evidence>
<evidence type="ECO:0000256" key="5">
    <source>
        <dbReference type="ARBA" id="ARBA00023274"/>
    </source>
</evidence>
<proteinExistence type="inferred from homology"/>
<dbReference type="GO" id="GO:0008097">
    <property type="term" value="F:5S rRNA binding"/>
    <property type="evidence" value="ECO:0007669"/>
    <property type="project" value="TreeGrafter"/>
</dbReference>
<comment type="function">
    <text evidence="7">This is one of the proteins that bind and probably mediate the attachment of the 5S RNA into the large ribosomal subunit, where it forms part of the central protuberance.</text>
</comment>
<dbReference type="Proteomes" id="UP000315782">
    <property type="component" value="Unassembled WGS sequence"/>
</dbReference>
<sequence length="115" mass="13034">MSIKNISRLRRARKTRMNIREQETPRLTVYRSSKHFYAQIFDSLGTKVIASASTVEKDLESKSNNVESAEAVGKRVAERAIENGIKKVVFDRSGYKYHGRIKALADSARQAGLEF</sequence>
<dbReference type="GO" id="GO:0006412">
    <property type="term" value="P:translation"/>
    <property type="evidence" value="ECO:0007669"/>
    <property type="project" value="UniProtKB-UniRule"/>
</dbReference>
<keyword evidence="2 7" id="KW-0699">rRNA-binding</keyword>
<dbReference type="InterPro" id="IPR057268">
    <property type="entry name" value="Ribosomal_L18"/>
</dbReference>
<evidence type="ECO:0000313" key="8">
    <source>
        <dbReference type="EMBL" id="RZO21487.1"/>
    </source>
</evidence>
<name>A0A520MJW1_9GAMM</name>
<dbReference type="PANTHER" id="PTHR12899">
    <property type="entry name" value="39S RIBOSOMAL PROTEIN L18, MITOCHONDRIAL"/>
    <property type="match status" value="1"/>
</dbReference>
<gene>
    <name evidence="7" type="primary">rplR</name>
    <name evidence="8" type="ORF">EVA96_01210</name>
</gene>
<evidence type="ECO:0000256" key="7">
    <source>
        <dbReference type="HAMAP-Rule" id="MF_01337"/>
    </source>
</evidence>
<dbReference type="EMBL" id="SHBI01000003">
    <property type="protein sequence ID" value="RZO21487.1"/>
    <property type="molecule type" value="Genomic_DNA"/>
</dbReference>
<dbReference type="GO" id="GO:0022625">
    <property type="term" value="C:cytosolic large ribosomal subunit"/>
    <property type="evidence" value="ECO:0007669"/>
    <property type="project" value="TreeGrafter"/>
</dbReference>
<dbReference type="Gene3D" id="3.30.420.100">
    <property type="match status" value="1"/>
</dbReference>
<keyword evidence="3 7" id="KW-0694">RNA-binding</keyword>
<protein>
    <recommendedName>
        <fullName evidence="6 7">Large ribosomal subunit protein uL18</fullName>
    </recommendedName>
</protein>
<reference evidence="8 9" key="1">
    <citation type="submission" date="2019-02" db="EMBL/GenBank/DDBJ databases">
        <title>Prokaryotic population dynamics and viral predation in marine succession experiment using metagenomics: the confinement effect.</title>
        <authorList>
            <person name="Haro-Moreno J.M."/>
            <person name="Rodriguez-Valera F."/>
            <person name="Lopez-Perez M."/>
        </authorList>
    </citation>
    <scope>NUCLEOTIDE SEQUENCE [LARGE SCALE GENOMIC DNA]</scope>
    <source>
        <strain evidence="8">MED-G163</strain>
    </source>
</reference>
<dbReference type="HAMAP" id="MF_01337_B">
    <property type="entry name" value="Ribosomal_uL18_B"/>
    <property type="match status" value="1"/>
</dbReference>
<evidence type="ECO:0000256" key="2">
    <source>
        <dbReference type="ARBA" id="ARBA00022730"/>
    </source>
</evidence>
<evidence type="ECO:0000256" key="6">
    <source>
        <dbReference type="ARBA" id="ARBA00035197"/>
    </source>
</evidence>
<dbReference type="InterPro" id="IPR005484">
    <property type="entry name" value="Ribosomal_uL18_bac/plant/anim"/>
</dbReference>
<evidence type="ECO:0000256" key="4">
    <source>
        <dbReference type="ARBA" id="ARBA00022980"/>
    </source>
</evidence>
<dbReference type="PANTHER" id="PTHR12899:SF3">
    <property type="entry name" value="LARGE RIBOSOMAL SUBUNIT PROTEIN UL18M"/>
    <property type="match status" value="1"/>
</dbReference>
<dbReference type="InterPro" id="IPR004389">
    <property type="entry name" value="Ribosomal_uL18_bac-type"/>
</dbReference>
<evidence type="ECO:0000256" key="1">
    <source>
        <dbReference type="ARBA" id="ARBA00007116"/>
    </source>
</evidence>
<comment type="caution">
    <text evidence="8">The sequence shown here is derived from an EMBL/GenBank/DDBJ whole genome shotgun (WGS) entry which is preliminary data.</text>
</comment>
<dbReference type="NCBIfam" id="TIGR00060">
    <property type="entry name" value="L18_bact"/>
    <property type="match status" value="1"/>
</dbReference>
<dbReference type="AlphaFoldDB" id="A0A520MJW1"/>
<comment type="similarity">
    <text evidence="1 7">Belongs to the universal ribosomal protein uL18 family.</text>
</comment>
<evidence type="ECO:0000256" key="3">
    <source>
        <dbReference type="ARBA" id="ARBA00022884"/>
    </source>
</evidence>